<feature type="region of interest" description="Disordered" evidence="7">
    <location>
        <begin position="133"/>
        <end position="152"/>
    </location>
</feature>
<comment type="subcellular location">
    <subcellularLocation>
        <location evidence="1">Membrane</location>
        <topology evidence="1">Multi-pass membrane protein</topology>
    </subcellularLocation>
</comment>
<dbReference type="AlphaFoldDB" id="A0A8X7TBH3"/>
<evidence type="ECO:0000256" key="5">
    <source>
        <dbReference type="ARBA" id="ARBA00038039"/>
    </source>
</evidence>
<keyword evidence="2 8" id="KW-0812">Transmembrane</keyword>
<dbReference type="Proteomes" id="UP000590412">
    <property type="component" value="Unassembled WGS sequence"/>
</dbReference>
<dbReference type="FunFam" id="1.20.1280.290:FF:000009">
    <property type="entry name" value="PQ loop repeat family protein"/>
    <property type="match status" value="1"/>
</dbReference>
<evidence type="ECO:0000313" key="10">
    <source>
        <dbReference type="Proteomes" id="UP000590412"/>
    </source>
</evidence>
<dbReference type="GO" id="GO:0015174">
    <property type="term" value="F:basic amino acid transmembrane transporter activity"/>
    <property type="evidence" value="ECO:0007669"/>
    <property type="project" value="TreeGrafter"/>
</dbReference>
<comment type="similarity">
    <text evidence="5">Belongs to the laat-1 family.</text>
</comment>
<dbReference type="GO" id="GO:0000329">
    <property type="term" value="C:fungal-type vacuole membrane"/>
    <property type="evidence" value="ECO:0007669"/>
    <property type="project" value="TreeGrafter"/>
</dbReference>
<evidence type="ECO:0000256" key="1">
    <source>
        <dbReference type="ARBA" id="ARBA00004141"/>
    </source>
</evidence>
<feature type="transmembrane region" description="Helical" evidence="8">
    <location>
        <begin position="226"/>
        <end position="250"/>
    </location>
</feature>
<sequence length="311" mass="34664">MATCSTFSFISSTFSFISCTSWVFAQLPQIITNYKLKSAEGISPSFLLLWFLGDFLSFTSCLMNDAVLNFQLYLSIFFLCNDVTLCFQYYYYNSVYPKTMPSIYHPIDPVVRESLTNSKDVSIHNEGVHIKHKHGREHHSLNDDSVSSSYDSTEESSSMLKNVAVAAVLHSGQANALSISSDSNDTAITSWGLVLAWGCTLVYCSSRCPQLYKNYQRKSVEGISPLLFGSALLGNLTYTLSILTSCALVLGDDRTNFIYKELPYIIGSSGTIVFDAAYFYQKHIYRNSGSNTSTMTLEPWDEIEHSGTEGV</sequence>
<evidence type="ECO:0000256" key="2">
    <source>
        <dbReference type="ARBA" id="ARBA00022692"/>
    </source>
</evidence>
<comment type="caution">
    <text evidence="9">The sequence shown here is derived from an EMBL/GenBank/DDBJ whole genome shotgun (WGS) entry which is preliminary data.</text>
</comment>
<feature type="transmembrane region" description="Helical" evidence="8">
    <location>
        <begin position="7"/>
        <end position="25"/>
    </location>
</feature>
<protein>
    <submittedName>
        <fullName evidence="9">PQ loop repeat family protein</fullName>
    </submittedName>
</protein>
<reference evidence="9" key="1">
    <citation type="submission" date="2020-03" db="EMBL/GenBank/DDBJ databases">
        <title>FDA dAtabase for Regulatory Grade micrObial Sequences (FDA-ARGOS): Supporting development and validation of Infectious Disease Dx tests.</title>
        <authorList>
            <person name="Campos J."/>
            <person name="Goldberg B."/>
            <person name="Tallon L."/>
            <person name="Sadzewicz L."/>
            <person name="Vavikolanu K."/>
            <person name="Mehta A."/>
            <person name="Aluvathingal J."/>
            <person name="Nadendla S."/>
            <person name="Nandy P."/>
            <person name="Geyer C."/>
            <person name="Yan Y."/>
            <person name="Sichtig H."/>
        </authorList>
    </citation>
    <scope>NUCLEOTIDE SEQUENCE [LARGE SCALE GENOMIC DNA]</scope>
    <source>
        <strain evidence="9">FDAARGOS_652</strain>
    </source>
</reference>
<dbReference type="SMART" id="SM00679">
    <property type="entry name" value="CTNS"/>
    <property type="match status" value="2"/>
</dbReference>
<dbReference type="PANTHER" id="PTHR16201">
    <property type="entry name" value="SEVEN TRANSMEMBRANE PROTEIN 1-RELATED"/>
    <property type="match status" value="1"/>
</dbReference>
<dbReference type="PANTHER" id="PTHR16201:SF34">
    <property type="entry name" value="LYSOSOMAL AMINO ACID TRANSPORTER 1"/>
    <property type="match status" value="1"/>
</dbReference>
<feature type="transmembrane region" description="Helical" evidence="8">
    <location>
        <begin position="188"/>
        <end position="205"/>
    </location>
</feature>
<organism evidence="9 10">
    <name type="scientific">Candida parapsilosis</name>
    <name type="common">Yeast</name>
    <dbReference type="NCBI Taxonomy" id="5480"/>
    <lineage>
        <taxon>Eukaryota</taxon>
        <taxon>Fungi</taxon>
        <taxon>Dikarya</taxon>
        <taxon>Ascomycota</taxon>
        <taxon>Saccharomycotina</taxon>
        <taxon>Pichiomycetes</taxon>
        <taxon>Debaryomycetaceae</taxon>
        <taxon>Candida/Lodderomyces clade</taxon>
        <taxon>Candida</taxon>
    </lineage>
</organism>
<evidence type="ECO:0000256" key="7">
    <source>
        <dbReference type="SAM" id="MobiDB-lite"/>
    </source>
</evidence>
<proteinExistence type="inferred from homology"/>
<dbReference type="FunFam" id="1.20.1280.290:FF:000038">
    <property type="entry name" value="PQ loop repeat containing 2"/>
    <property type="match status" value="1"/>
</dbReference>
<dbReference type="Gene3D" id="1.20.1280.290">
    <property type="match status" value="2"/>
</dbReference>
<dbReference type="EMBL" id="JABWAB010000004">
    <property type="protein sequence ID" value="KAF6052468.1"/>
    <property type="molecule type" value="Genomic_DNA"/>
</dbReference>
<dbReference type="InterPro" id="IPR006603">
    <property type="entry name" value="PQ-loop_rpt"/>
</dbReference>
<dbReference type="Pfam" id="PF04193">
    <property type="entry name" value="PQ-loop"/>
    <property type="match status" value="2"/>
</dbReference>
<evidence type="ECO:0000256" key="3">
    <source>
        <dbReference type="ARBA" id="ARBA00022989"/>
    </source>
</evidence>
<dbReference type="OrthoDB" id="8048523at2759"/>
<keyword evidence="3 8" id="KW-1133">Transmembrane helix</keyword>
<comment type="catalytic activity">
    <reaction evidence="6">
        <text>L-histidine(out) + L-arginine(in) = L-histidine(in) + L-arginine(out)</text>
        <dbReference type="Rhea" id="RHEA:71063"/>
        <dbReference type="ChEBI" id="CHEBI:32682"/>
        <dbReference type="ChEBI" id="CHEBI:57595"/>
    </reaction>
</comment>
<accession>A0A8X7TBH3</accession>
<keyword evidence="4 8" id="KW-0472">Membrane</keyword>
<gene>
    <name evidence="9" type="ORF">FOB60_002724</name>
</gene>
<evidence type="ECO:0000256" key="8">
    <source>
        <dbReference type="SAM" id="Phobius"/>
    </source>
</evidence>
<feature type="compositionally biased region" description="Low complexity" evidence="7">
    <location>
        <begin position="143"/>
        <end position="152"/>
    </location>
</feature>
<evidence type="ECO:0000256" key="4">
    <source>
        <dbReference type="ARBA" id="ARBA00023136"/>
    </source>
</evidence>
<dbReference type="InterPro" id="IPR051415">
    <property type="entry name" value="LAAT-1"/>
</dbReference>
<evidence type="ECO:0000256" key="6">
    <source>
        <dbReference type="ARBA" id="ARBA00050768"/>
    </source>
</evidence>
<feature type="transmembrane region" description="Helical" evidence="8">
    <location>
        <begin position="262"/>
        <end position="280"/>
    </location>
</feature>
<feature type="transmembrane region" description="Helical" evidence="8">
    <location>
        <begin position="70"/>
        <end position="92"/>
    </location>
</feature>
<feature type="transmembrane region" description="Helical" evidence="8">
    <location>
        <begin position="45"/>
        <end position="63"/>
    </location>
</feature>
<name>A0A8X7TBH3_CANPA</name>
<dbReference type="GO" id="GO:0034488">
    <property type="term" value="P:basic amino acid transmembrane export from vacuole"/>
    <property type="evidence" value="ECO:0007669"/>
    <property type="project" value="TreeGrafter"/>
</dbReference>
<evidence type="ECO:0000313" key="9">
    <source>
        <dbReference type="EMBL" id="KAF6052468.1"/>
    </source>
</evidence>